<dbReference type="AlphaFoldDB" id="A0A8J8NVU4"/>
<comment type="caution">
    <text evidence="1">The sequence shown here is derived from an EMBL/GenBank/DDBJ whole genome shotgun (WGS) entry which is preliminary data.</text>
</comment>
<evidence type="ECO:0000313" key="2">
    <source>
        <dbReference type="Proteomes" id="UP000785679"/>
    </source>
</evidence>
<proteinExistence type="predicted"/>
<dbReference type="Proteomes" id="UP000785679">
    <property type="component" value="Unassembled WGS sequence"/>
</dbReference>
<evidence type="ECO:0000313" key="1">
    <source>
        <dbReference type="EMBL" id="TNV81315.1"/>
    </source>
</evidence>
<reference evidence="1" key="1">
    <citation type="submission" date="2019-06" db="EMBL/GenBank/DDBJ databases">
        <authorList>
            <person name="Zheng W."/>
        </authorList>
    </citation>
    <scope>NUCLEOTIDE SEQUENCE</scope>
    <source>
        <strain evidence="1">QDHG01</strain>
    </source>
</reference>
<accession>A0A8J8NVU4</accession>
<sequence length="547" mass="62686">MHSLQHNQFSLDLPVIHAGLEQFVNYPADDHAQLSCSHPDNMTELSKWTVQGAEGSEQRSKIHQLKDSSRLFNPSRMGQLFTSSGFHKRFLKDGCSKSDQHMCEQVTDPLTIANVNEKQKTNYCARNVQSDPLMQTLGPKKSMRHSPLQEKEIMIDDDKFEEISLADSTKSNNQDQNYQDNKYIDRRPFRKQEQISISLELSGAKSSAPELKVYSAFRYQSNNLGIESANYVEQRNPDGKIYNSSSFFIEGDDMNHFREEIQGPKAYRGNLFYKEEDSTANRGVTPYQTYKGDYSNKNDKNELNIAKNQVQIIGQFIGSQPPLSHLHISQIPDSNPSKVAPCGQNSESSYIVPFFDEAEQQLLALLANQRRFIKLIFVHQTAFPANLNKEALLMQPHHLHVYNNSDIKLKQMEVKMKCKACALSKLPSELSGFNAIRGLKQLTNYNERTSSPAIFIQQQFSQLQIIITLEQSRMFSQNFFQQMQIFPKSTQRLKQDQQEYQPFINEANCATLQSYQGRDERAPPLNFKGTESHSNGQYCFQQIKQAN</sequence>
<keyword evidence="2" id="KW-1185">Reference proteome</keyword>
<dbReference type="EMBL" id="RRYP01006304">
    <property type="protein sequence ID" value="TNV81315.1"/>
    <property type="molecule type" value="Genomic_DNA"/>
</dbReference>
<name>A0A8J8NVU4_HALGN</name>
<organism evidence="1 2">
    <name type="scientific">Halteria grandinella</name>
    <dbReference type="NCBI Taxonomy" id="5974"/>
    <lineage>
        <taxon>Eukaryota</taxon>
        <taxon>Sar</taxon>
        <taxon>Alveolata</taxon>
        <taxon>Ciliophora</taxon>
        <taxon>Intramacronucleata</taxon>
        <taxon>Spirotrichea</taxon>
        <taxon>Stichotrichia</taxon>
        <taxon>Sporadotrichida</taxon>
        <taxon>Halteriidae</taxon>
        <taxon>Halteria</taxon>
    </lineage>
</organism>
<gene>
    <name evidence="1" type="ORF">FGO68_gene10680</name>
</gene>
<protein>
    <submittedName>
        <fullName evidence="1">Uncharacterized protein</fullName>
    </submittedName>
</protein>